<dbReference type="Proteomes" id="UP000028492">
    <property type="component" value="Chromosome"/>
</dbReference>
<dbReference type="STRING" id="208439.AJAP_13440"/>
<dbReference type="Gene3D" id="1.20.910.10">
    <property type="entry name" value="Heme oxygenase-like"/>
    <property type="match status" value="1"/>
</dbReference>
<dbReference type="SUPFAM" id="SSF48613">
    <property type="entry name" value="Heme oxygenase-like"/>
    <property type="match status" value="1"/>
</dbReference>
<keyword evidence="2" id="KW-1185">Reference proteome</keyword>
<evidence type="ECO:0000313" key="1">
    <source>
        <dbReference type="EMBL" id="AIG75569.1"/>
    </source>
</evidence>
<dbReference type="RefSeq" id="WP_038511200.1">
    <property type="nucleotide sequence ID" value="NZ_CP008953.1"/>
</dbReference>
<sequence length="237" mass="26680">MRELDEFEDGLIERFRNHPALRGVTDLSGEELQAVLLQRRFLSLAFTMAYDLAIDLLTDEQSKRIARVIVREEYPDNTSPGSTPSHREDLMTDILALGVPREVLVRSRKSLATAACLDTTMELISSAGDSKHADVELLTILRFWGEVLVSVEYGELWRRIGPVLGDKSVFYYPHHVHDAKSRPLAAASPLSLTHSDQLGLRLVQLIDSSEARERFRETEEAVVAVKTAFYDQFLPAS</sequence>
<dbReference type="KEGG" id="aja:AJAP_13440"/>
<name>A0A075USS5_9PSEU</name>
<gene>
    <name evidence="1" type="ORF">AJAP_13440</name>
</gene>
<accession>A0A075USS5</accession>
<dbReference type="InterPro" id="IPR016084">
    <property type="entry name" value="Haem_Oase-like_multi-hlx"/>
</dbReference>
<reference evidence="1 2" key="1">
    <citation type="journal article" date="2014" name="J. Biotechnol.">
        <title>Complete genome sequence of the actinobacterium Amycolatopsis japonica MG417-CF17(T) (=DSM 44213T) producing (S,S)-N,N'-ethylenediaminedisuccinic acid.</title>
        <authorList>
            <person name="Stegmann E."/>
            <person name="Albersmeier A."/>
            <person name="Spohn M."/>
            <person name="Gert H."/>
            <person name="Weber T."/>
            <person name="Wohlleben W."/>
            <person name="Kalinowski J."/>
            <person name="Ruckert C."/>
        </authorList>
    </citation>
    <scope>NUCLEOTIDE SEQUENCE [LARGE SCALE GENOMIC DNA]</scope>
    <source>
        <strain evidence="2">MG417-CF17 (DSM 44213)</strain>
    </source>
</reference>
<dbReference type="EMBL" id="CP008953">
    <property type="protein sequence ID" value="AIG75569.1"/>
    <property type="molecule type" value="Genomic_DNA"/>
</dbReference>
<evidence type="ECO:0008006" key="3">
    <source>
        <dbReference type="Google" id="ProtNLM"/>
    </source>
</evidence>
<protein>
    <recommendedName>
        <fullName evidence="3">Thiaminase-2/PQQC domain-containing protein</fullName>
    </recommendedName>
</protein>
<organism evidence="1 2">
    <name type="scientific">Amycolatopsis japonica</name>
    <dbReference type="NCBI Taxonomy" id="208439"/>
    <lineage>
        <taxon>Bacteria</taxon>
        <taxon>Bacillati</taxon>
        <taxon>Actinomycetota</taxon>
        <taxon>Actinomycetes</taxon>
        <taxon>Pseudonocardiales</taxon>
        <taxon>Pseudonocardiaceae</taxon>
        <taxon>Amycolatopsis</taxon>
        <taxon>Amycolatopsis japonica group</taxon>
    </lineage>
</organism>
<dbReference type="AlphaFoldDB" id="A0A075USS5"/>
<dbReference type="eggNOG" id="ENOG5032KHB">
    <property type="taxonomic scope" value="Bacteria"/>
</dbReference>
<proteinExistence type="predicted"/>
<evidence type="ECO:0000313" key="2">
    <source>
        <dbReference type="Proteomes" id="UP000028492"/>
    </source>
</evidence>
<dbReference type="HOGENOM" id="CLU_1168738_0_0_11"/>